<dbReference type="EMBL" id="JPEN01000028">
    <property type="protein sequence ID" value="KGM37909.1"/>
    <property type="molecule type" value="Genomic_DNA"/>
</dbReference>
<keyword evidence="2" id="KW-1185">Reference proteome</keyword>
<comment type="caution">
    <text evidence="1">The sequence shown here is derived from an EMBL/GenBank/DDBJ whole genome shotgun (WGS) entry which is preliminary data.</text>
</comment>
<dbReference type="Proteomes" id="UP000030019">
    <property type="component" value="Unassembled WGS sequence"/>
</dbReference>
<dbReference type="STRING" id="176090.SSIN_0287"/>
<dbReference type="PATRIC" id="fig|176090.4.peg.286"/>
<evidence type="ECO:0000313" key="1">
    <source>
        <dbReference type="EMBL" id="KGM37909.1"/>
    </source>
</evidence>
<evidence type="ECO:0000313" key="2">
    <source>
        <dbReference type="Proteomes" id="UP000030019"/>
    </source>
</evidence>
<accession>A0A0A0DII0</accession>
<reference evidence="1 2" key="1">
    <citation type="submission" date="2014-06" db="EMBL/GenBank/DDBJ databases">
        <authorList>
            <person name="Teng J.L."/>
            <person name="Huang Y."/>
            <person name="Tse H."/>
            <person name="Lau S.K."/>
            <person name="Woo P.C."/>
        </authorList>
    </citation>
    <scope>NUCLEOTIDE SEQUENCE [LARGE SCALE GENOMIC DNA]</scope>
    <source>
        <strain evidence="1 2">HKU4</strain>
    </source>
</reference>
<organism evidence="1 2">
    <name type="scientific">Streptococcus sinensis</name>
    <dbReference type="NCBI Taxonomy" id="176090"/>
    <lineage>
        <taxon>Bacteria</taxon>
        <taxon>Bacillati</taxon>
        <taxon>Bacillota</taxon>
        <taxon>Bacilli</taxon>
        <taxon>Lactobacillales</taxon>
        <taxon>Streptococcaceae</taxon>
        <taxon>Streptococcus</taxon>
    </lineage>
</organism>
<name>A0A0A0DII0_9STRE</name>
<proteinExistence type="predicted"/>
<dbReference type="RefSeq" id="WP_037614917.1">
    <property type="nucleotide sequence ID" value="NZ_JPEN01000028.1"/>
</dbReference>
<sequence>MKQIFLVFSNVMLLIFFLWVFSITNQCLTYDLYSSVFVFSASETFKYENVKTELDKLPEVNTTLIGRMVQVSDENSDKNIRYELYGQGRLPQGLNKAKDSTSRSSSLVVNYYNFNGSLKSEERVIIIATHNPII</sequence>
<gene>
    <name evidence="1" type="ORF">SSIN_0287</name>
</gene>
<dbReference type="AlphaFoldDB" id="A0A0A0DII0"/>
<protein>
    <submittedName>
        <fullName evidence="1">Immunity protein, probable</fullName>
    </submittedName>
</protein>